<keyword evidence="3" id="KW-1185">Reference proteome</keyword>
<evidence type="ECO:0000313" key="3">
    <source>
        <dbReference type="Proteomes" id="UP001552479"/>
    </source>
</evidence>
<comment type="caution">
    <text evidence="2">The sequence shown here is derived from an EMBL/GenBank/DDBJ whole genome shotgun (WGS) entry which is preliminary data.</text>
</comment>
<feature type="region of interest" description="Disordered" evidence="1">
    <location>
        <begin position="74"/>
        <end position="94"/>
    </location>
</feature>
<organism evidence="2 3">
    <name type="scientific">Streptomyces roseoverticillatus</name>
    <dbReference type="NCBI Taxonomy" id="66429"/>
    <lineage>
        <taxon>Bacteria</taxon>
        <taxon>Bacillati</taxon>
        <taxon>Actinomycetota</taxon>
        <taxon>Actinomycetes</taxon>
        <taxon>Kitasatosporales</taxon>
        <taxon>Streptomycetaceae</taxon>
        <taxon>Streptomyces</taxon>
    </lineage>
</organism>
<sequence>MAILAAGPGNAELCRTCARFTDVSCREAVLQATRITLGLLTHRIGQLSVTAPHRIVFTRLPADPRAQDYYERRIKNADQGGQDPTRSPPSGGAP</sequence>
<accession>A0ABV3IU47</accession>
<evidence type="ECO:0000313" key="2">
    <source>
        <dbReference type="EMBL" id="MEV4923777.1"/>
    </source>
</evidence>
<proteinExistence type="predicted"/>
<dbReference type="RefSeq" id="WP_366087965.1">
    <property type="nucleotide sequence ID" value="NZ_JBFASG010000010.1"/>
</dbReference>
<dbReference type="EMBL" id="JBFASG010000010">
    <property type="protein sequence ID" value="MEV4923777.1"/>
    <property type="molecule type" value="Genomic_DNA"/>
</dbReference>
<gene>
    <name evidence="2" type="ORF">AB0L03_13150</name>
</gene>
<evidence type="ECO:0000256" key="1">
    <source>
        <dbReference type="SAM" id="MobiDB-lite"/>
    </source>
</evidence>
<name>A0ABV3IU47_9ACTN</name>
<reference evidence="2 3" key="1">
    <citation type="submission" date="2024-06" db="EMBL/GenBank/DDBJ databases">
        <title>The Natural Products Discovery Center: Release of the First 8490 Sequenced Strains for Exploring Actinobacteria Biosynthetic Diversity.</title>
        <authorList>
            <person name="Kalkreuter E."/>
            <person name="Kautsar S.A."/>
            <person name="Yang D."/>
            <person name="Bader C.D."/>
            <person name="Teijaro C.N."/>
            <person name="Fluegel L."/>
            <person name="Davis C.M."/>
            <person name="Simpson J.R."/>
            <person name="Lauterbach L."/>
            <person name="Steele A.D."/>
            <person name="Gui C."/>
            <person name="Meng S."/>
            <person name="Li G."/>
            <person name="Viehrig K."/>
            <person name="Ye F."/>
            <person name="Su P."/>
            <person name="Kiefer A.F."/>
            <person name="Nichols A."/>
            <person name="Cepeda A.J."/>
            <person name="Yan W."/>
            <person name="Fan B."/>
            <person name="Jiang Y."/>
            <person name="Adhikari A."/>
            <person name="Zheng C.-J."/>
            <person name="Schuster L."/>
            <person name="Cowan T.M."/>
            <person name="Smanski M.J."/>
            <person name="Chevrette M.G."/>
            <person name="De Carvalho L.P.S."/>
            <person name="Shen B."/>
        </authorList>
    </citation>
    <scope>NUCLEOTIDE SEQUENCE [LARGE SCALE GENOMIC DNA]</scope>
    <source>
        <strain evidence="2 3">NPDC053791</strain>
    </source>
</reference>
<dbReference type="Proteomes" id="UP001552479">
    <property type="component" value="Unassembled WGS sequence"/>
</dbReference>
<protein>
    <submittedName>
        <fullName evidence="2">Uncharacterized protein</fullName>
    </submittedName>
</protein>